<keyword evidence="10" id="KW-1185">Reference proteome</keyword>
<evidence type="ECO:0000313" key="9">
    <source>
        <dbReference type="EMBL" id="KAG8390809.1"/>
    </source>
</evidence>
<dbReference type="GO" id="GO:0005634">
    <property type="term" value="C:nucleus"/>
    <property type="evidence" value="ECO:0007669"/>
    <property type="project" value="UniProtKB-SubCell"/>
</dbReference>
<comment type="caution">
    <text evidence="9">The sequence shown here is derived from an EMBL/GenBank/DDBJ whole genome shotgun (WGS) entry which is preliminary data.</text>
</comment>
<feature type="region of interest" description="Disordered" evidence="7">
    <location>
        <begin position="191"/>
        <end position="211"/>
    </location>
</feature>
<gene>
    <name evidence="9" type="ORF">BUALT_Bualt01G0122200</name>
</gene>
<keyword evidence="5 6" id="KW-0539">Nucleus</keyword>
<dbReference type="PANTHER" id="PTHR33057:SF26">
    <property type="entry name" value="TRANSCRIPTION REPRESSOR OFP13"/>
    <property type="match status" value="1"/>
</dbReference>
<keyword evidence="2 6" id="KW-0678">Repressor</keyword>
<evidence type="ECO:0000256" key="4">
    <source>
        <dbReference type="ARBA" id="ARBA00023163"/>
    </source>
</evidence>
<dbReference type="PANTHER" id="PTHR33057">
    <property type="entry name" value="TRANSCRIPTION REPRESSOR OFP7-RELATED"/>
    <property type="match status" value="1"/>
</dbReference>
<evidence type="ECO:0000256" key="6">
    <source>
        <dbReference type="RuleBase" id="RU367028"/>
    </source>
</evidence>
<dbReference type="AlphaFoldDB" id="A0AAV6Y7F9"/>
<dbReference type="InterPro" id="IPR038933">
    <property type="entry name" value="Ovate"/>
</dbReference>
<dbReference type="Pfam" id="PF04844">
    <property type="entry name" value="Ovate"/>
    <property type="match status" value="1"/>
</dbReference>
<dbReference type="PROSITE" id="PS51754">
    <property type="entry name" value="OVATE"/>
    <property type="match status" value="1"/>
</dbReference>
<feature type="domain" description="OVATE" evidence="8">
    <location>
        <begin position="119"/>
        <end position="176"/>
    </location>
</feature>
<proteinExistence type="predicted"/>
<name>A0AAV6Y7F9_9LAMI</name>
<evidence type="ECO:0000259" key="8">
    <source>
        <dbReference type="PROSITE" id="PS51754"/>
    </source>
</evidence>
<dbReference type="NCBIfam" id="TIGR01568">
    <property type="entry name" value="A_thal_3678"/>
    <property type="match status" value="1"/>
</dbReference>
<keyword evidence="4 6" id="KW-0804">Transcription</keyword>
<dbReference type="InterPro" id="IPR006458">
    <property type="entry name" value="Ovate_C"/>
</dbReference>
<dbReference type="EMBL" id="WHWC01000001">
    <property type="protein sequence ID" value="KAG8390809.1"/>
    <property type="molecule type" value="Genomic_DNA"/>
</dbReference>
<comment type="function">
    <text evidence="6">Transcriptional repressor that regulates multiple aspects of plant growth and development.</text>
</comment>
<organism evidence="9 10">
    <name type="scientific">Buddleja alternifolia</name>
    <dbReference type="NCBI Taxonomy" id="168488"/>
    <lineage>
        <taxon>Eukaryota</taxon>
        <taxon>Viridiplantae</taxon>
        <taxon>Streptophyta</taxon>
        <taxon>Embryophyta</taxon>
        <taxon>Tracheophyta</taxon>
        <taxon>Spermatophyta</taxon>
        <taxon>Magnoliopsida</taxon>
        <taxon>eudicotyledons</taxon>
        <taxon>Gunneridae</taxon>
        <taxon>Pentapetalae</taxon>
        <taxon>asterids</taxon>
        <taxon>lamiids</taxon>
        <taxon>Lamiales</taxon>
        <taxon>Scrophulariaceae</taxon>
        <taxon>Buddlejeae</taxon>
        <taxon>Buddleja</taxon>
    </lineage>
</organism>
<evidence type="ECO:0000256" key="3">
    <source>
        <dbReference type="ARBA" id="ARBA00023015"/>
    </source>
</evidence>
<reference evidence="9" key="1">
    <citation type="submission" date="2019-10" db="EMBL/GenBank/DDBJ databases">
        <authorList>
            <person name="Zhang R."/>
            <person name="Pan Y."/>
            <person name="Wang J."/>
            <person name="Ma R."/>
            <person name="Yu S."/>
        </authorList>
    </citation>
    <scope>NUCLEOTIDE SEQUENCE</scope>
    <source>
        <strain evidence="9">LA-IB0</strain>
        <tissue evidence="9">Leaf</tissue>
    </source>
</reference>
<evidence type="ECO:0000256" key="2">
    <source>
        <dbReference type="ARBA" id="ARBA00022491"/>
    </source>
</evidence>
<protein>
    <recommendedName>
        <fullName evidence="6">Transcription repressor</fullName>
    </recommendedName>
    <alternativeName>
        <fullName evidence="6">Ovate family protein</fullName>
    </alternativeName>
</protein>
<sequence length="211" mass="23527">MSKKLKIPFIFKNKEAKQPWKCPSCTRPKTLSFRASDDDDVVSNITTINHATPKSLSINFSRCASFSTAELSEEIQSVEMTITGVRLSERLFFNPNDTSSIMKEDAIGISSPFKKSMVVEIIESDDPYLDFKKSMQEMVQSQGLKDWDCLLGCYLRINGEINHEFIVGSFLDLLIELASSEHTTRLCSGSTSFSSAVSSFPSPSSPLITNR</sequence>
<evidence type="ECO:0000313" key="10">
    <source>
        <dbReference type="Proteomes" id="UP000826271"/>
    </source>
</evidence>
<evidence type="ECO:0000256" key="5">
    <source>
        <dbReference type="ARBA" id="ARBA00023242"/>
    </source>
</evidence>
<dbReference type="Proteomes" id="UP000826271">
    <property type="component" value="Unassembled WGS sequence"/>
</dbReference>
<comment type="subcellular location">
    <subcellularLocation>
        <location evidence="1 6">Nucleus</location>
    </subcellularLocation>
</comment>
<dbReference type="GO" id="GO:0045892">
    <property type="term" value="P:negative regulation of DNA-templated transcription"/>
    <property type="evidence" value="ECO:0007669"/>
    <property type="project" value="UniProtKB-UniRule"/>
</dbReference>
<evidence type="ECO:0000256" key="1">
    <source>
        <dbReference type="ARBA" id="ARBA00004123"/>
    </source>
</evidence>
<keyword evidence="3 6" id="KW-0805">Transcription regulation</keyword>
<evidence type="ECO:0000256" key="7">
    <source>
        <dbReference type="SAM" id="MobiDB-lite"/>
    </source>
</evidence>
<accession>A0AAV6Y7F9</accession>